<accession>A0A852ZUD7</accession>
<dbReference type="InterPro" id="IPR002376">
    <property type="entry name" value="Formyl_transf_N"/>
</dbReference>
<reference evidence="3 4" key="1">
    <citation type="submission" date="2020-07" db="EMBL/GenBank/DDBJ databases">
        <title>Sequencing the genomes of 1000 actinobacteria strains.</title>
        <authorList>
            <person name="Klenk H.-P."/>
        </authorList>
    </citation>
    <scope>NUCLEOTIDE SEQUENCE [LARGE SCALE GENOMIC DNA]</scope>
    <source>
        <strain evidence="3 4">DSM 42178</strain>
    </source>
</reference>
<keyword evidence="3" id="KW-0808">Transferase</keyword>
<evidence type="ECO:0000259" key="1">
    <source>
        <dbReference type="Pfam" id="PF00551"/>
    </source>
</evidence>
<feature type="domain" description="Formyl transferase N-terminal" evidence="1">
    <location>
        <begin position="1"/>
        <end position="170"/>
    </location>
</feature>
<name>A0A852ZUD7_9ACTN</name>
<dbReference type="Pfam" id="PF00551">
    <property type="entry name" value="Formyl_trans_N"/>
    <property type="match status" value="1"/>
</dbReference>
<dbReference type="EC" id="2.1.2.9" evidence="3"/>
<dbReference type="RefSeq" id="WP_179813282.1">
    <property type="nucleotide sequence ID" value="NZ_JACBZD010000001.1"/>
</dbReference>
<dbReference type="AlphaFoldDB" id="A0A852ZUD7"/>
<organism evidence="3 4">
    <name type="scientific">Allostreptomyces psammosilenae</name>
    <dbReference type="NCBI Taxonomy" id="1892865"/>
    <lineage>
        <taxon>Bacteria</taxon>
        <taxon>Bacillati</taxon>
        <taxon>Actinomycetota</taxon>
        <taxon>Actinomycetes</taxon>
        <taxon>Kitasatosporales</taxon>
        <taxon>Streptomycetaceae</taxon>
        <taxon>Allostreptomyces</taxon>
    </lineage>
</organism>
<dbReference type="InterPro" id="IPR005793">
    <property type="entry name" value="Formyl_trans_C"/>
</dbReference>
<protein>
    <submittedName>
        <fullName evidence="3">Methionyl-tRNA formyltransferase</fullName>
        <ecNumber evidence="3">2.1.2.9</ecNumber>
    </submittedName>
</protein>
<sequence>MRVVMFGYQTWGHRTLRALLDSEHEVVLAVTHPRSDHAYEKIWSDSVAELAEAHGVPVLIRNRPDDEELLSRLKEAEPDIIVANNWRTWIPPHIFNLPRYGTLNIHDSLLPAYAGFSPLIWALINGEEEVGVTAHLMDEELDAGDIVLQRAVPVGPTDTTTDLFHRTVDLIGPITVDALALIASGRTDWTKQDRSKASFFHKRSPEDSRIDWTWPAESIERLVRAQSDPYPNAYTFYRGERIRVLRASVSRARYGGTPGRVFIREGDGVVIVAGADARTGRNPGLVIERVRTDDGAEYPATEYFTTMGGYLTSHPS</sequence>
<dbReference type="Proteomes" id="UP000567795">
    <property type="component" value="Unassembled WGS sequence"/>
</dbReference>
<evidence type="ECO:0000259" key="2">
    <source>
        <dbReference type="Pfam" id="PF02911"/>
    </source>
</evidence>
<keyword evidence="4" id="KW-1185">Reference proteome</keyword>
<proteinExistence type="predicted"/>
<dbReference type="SUPFAM" id="SSF53328">
    <property type="entry name" value="Formyltransferase"/>
    <property type="match status" value="1"/>
</dbReference>
<dbReference type="GO" id="GO:0004479">
    <property type="term" value="F:methionyl-tRNA formyltransferase activity"/>
    <property type="evidence" value="ECO:0007669"/>
    <property type="project" value="UniProtKB-EC"/>
</dbReference>
<dbReference type="PANTHER" id="PTHR11138">
    <property type="entry name" value="METHIONYL-TRNA FORMYLTRANSFERASE"/>
    <property type="match status" value="1"/>
</dbReference>
<comment type="caution">
    <text evidence="3">The sequence shown here is derived from an EMBL/GenBank/DDBJ whole genome shotgun (WGS) entry which is preliminary data.</text>
</comment>
<gene>
    <name evidence="3" type="ORF">FHU37_001327</name>
</gene>
<evidence type="ECO:0000313" key="4">
    <source>
        <dbReference type="Proteomes" id="UP000567795"/>
    </source>
</evidence>
<dbReference type="Gene3D" id="3.40.50.12230">
    <property type="match status" value="1"/>
</dbReference>
<dbReference type="GO" id="GO:0005829">
    <property type="term" value="C:cytosol"/>
    <property type="evidence" value="ECO:0007669"/>
    <property type="project" value="TreeGrafter"/>
</dbReference>
<dbReference type="InterPro" id="IPR011034">
    <property type="entry name" value="Formyl_transferase-like_C_sf"/>
</dbReference>
<feature type="domain" description="Formyl transferase C-terminal" evidence="2">
    <location>
        <begin position="204"/>
        <end position="305"/>
    </location>
</feature>
<dbReference type="SUPFAM" id="SSF50486">
    <property type="entry name" value="FMT C-terminal domain-like"/>
    <property type="match status" value="1"/>
</dbReference>
<dbReference type="InterPro" id="IPR036477">
    <property type="entry name" value="Formyl_transf_N_sf"/>
</dbReference>
<dbReference type="PANTHER" id="PTHR11138:SF5">
    <property type="entry name" value="METHIONYL-TRNA FORMYLTRANSFERASE, MITOCHONDRIAL"/>
    <property type="match status" value="1"/>
</dbReference>
<dbReference type="EMBL" id="JACBZD010000001">
    <property type="protein sequence ID" value="NYI04384.1"/>
    <property type="molecule type" value="Genomic_DNA"/>
</dbReference>
<evidence type="ECO:0000313" key="3">
    <source>
        <dbReference type="EMBL" id="NYI04384.1"/>
    </source>
</evidence>
<dbReference type="CDD" id="cd08369">
    <property type="entry name" value="FMT_core"/>
    <property type="match status" value="1"/>
</dbReference>
<dbReference type="Pfam" id="PF02911">
    <property type="entry name" value="Formyl_trans_C"/>
    <property type="match status" value="1"/>
</dbReference>